<evidence type="ECO:0000256" key="1">
    <source>
        <dbReference type="ARBA" id="ARBA00004123"/>
    </source>
</evidence>
<evidence type="ECO:0000256" key="6">
    <source>
        <dbReference type="ARBA" id="ARBA00022853"/>
    </source>
</evidence>
<dbReference type="InterPro" id="IPR046341">
    <property type="entry name" value="SET_dom_sf"/>
</dbReference>
<dbReference type="GO" id="GO:0032259">
    <property type="term" value="P:methylation"/>
    <property type="evidence" value="ECO:0007669"/>
    <property type="project" value="UniProtKB-KW"/>
</dbReference>
<evidence type="ECO:0000313" key="10">
    <source>
        <dbReference type="EMBL" id="KAF6140834.1"/>
    </source>
</evidence>
<keyword evidence="6" id="KW-0156">Chromatin regulator</keyword>
<comment type="caution">
    <text evidence="10">The sequence shown here is derived from an EMBL/GenBank/DDBJ whole genome shotgun (WGS) entry which is preliminary data.</text>
</comment>
<evidence type="ECO:0000313" key="11">
    <source>
        <dbReference type="Proteomes" id="UP000541444"/>
    </source>
</evidence>
<dbReference type="Pfam" id="PF00856">
    <property type="entry name" value="SET"/>
    <property type="match status" value="1"/>
</dbReference>
<evidence type="ECO:0000256" key="8">
    <source>
        <dbReference type="ARBA" id="ARBA00047571"/>
    </source>
</evidence>
<protein>
    <recommendedName>
        <fullName evidence="2">[histone H3]-lysine(4) N-trimethyltransferase</fullName>
        <ecNumber evidence="2">2.1.1.354</ecNumber>
    </recommendedName>
</protein>
<dbReference type="AlphaFoldDB" id="A0A7J7LE88"/>
<dbReference type="Proteomes" id="UP000541444">
    <property type="component" value="Unassembled WGS sequence"/>
</dbReference>
<evidence type="ECO:0000256" key="2">
    <source>
        <dbReference type="ARBA" id="ARBA00012182"/>
    </source>
</evidence>
<keyword evidence="4" id="KW-0808">Transferase</keyword>
<gene>
    <name evidence="10" type="ORF">GIB67_042247</name>
</gene>
<dbReference type="OrthoDB" id="308383at2759"/>
<dbReference type="EMBL" id="JACGCM010002347">
    <property type="protein sequence ID" value="KAF6140834.1"/>
    <property type="molecule type" value="Genomic_DNA"/>
</dbReference>
<evidence type="ECO:0000259" key="9">
    <source>
        <dbReference type="PROSITE" id="PS50280"/>
    </source>
</evidence>
<dbReference type="InterPro" id="IPR044570">
    <property type="entry name" value="Set1-like"/>
</dbReference>
<reference evidence="10 11" key="1">
    <citation type="journal article" date="2020" name="IScience">
        <title>Genome Sequencing of the Endangered Kingdonia uniflora (Circaeasteraceae, Ranunculales) Reveals Potential Mechanisms of Evolutionary Specialization.</title>
        <authorList>
            <person name="Sun Y."/>
            <person name="Deng T."/>
            <person name="Zhang A."/>
            <person name="Moore M.J."/>
            <person name="Landis J.B."/>
            <person name="Lin N."/>
            <person name="Zhang H."/>
            <person name="Zhang X."/>
            <person name="Huang J."/>
            <person name="Zhang X."/>
            <person name="Sun H."/>
            <person name="Wang H."/>
        </authorList>
    </citation>
    <scope>NUCLEOTIDE SEQUENCE [LARGE SCALE GENOMIC DNA]</scope>
    <source>
        <strain evidence="10">TB1705</strain>
        <tissue evidence="10">Leaf</tissue>
    </source>
</reference>
<dbReference type="SMART" id="SM00317">
    <property type="entry name" value="SET"/>
    <property type="match status" value="1"/>
</dbReference>
<keyword evidence="5" id="KW-0949">S-adenosyl-L-methionine</keyword>
<dbReference type="PROSITE" id="PS50280">
    <property type="entry name" value="SET"/>
    <property type="match status" value="1"/>
</dbReference>
<sequence length="250" mass="28502">MRNTSNFPSSTFEIGESSSARANVVHHDIEVDYYNPIDNNNERNIDDEGNNNVNEVDEGSINANAFTSLEVHMDNRVAHGRGSSSFVIHGELHHQIGRIYGPRCTQRKKIVAAKSIYYLSTMDSSPESVSPESLLDVLNSDLIRTEKLRVCFGRSDIHGWGIFARRKIQEGEVIFEYRGEHVRQRVADLREGRYKKEDKNCYLFKISEDIVVDATDKGNIASLINHSVSILAWPSPGYRRKRRSPWTSKF</sequence>
<keyword evidence="3" id="KW-0489">Methyltransferase</keyword>
<keyword evidence="7" id="KW-0539">Nucleus</keyword>
<evidence type="ECO:0000256" key="4">
    <source>
        <dbReference type="ARBA" id="ARBA00022679"/>
    </source>
</evidence>
<dbReference type="PANTHER" id="PTHR45814:SF2">
    <property type="entry name" value="HISTONE-LYSINE N-METHYLTRANSFERASE SETD1"/>
    <property type="match status" value="1"/>
</dbReference>
<name>A0A7J7LE88_9MAGN</name>
<dbReference type="EC" id="2.1.1.354" evidence="2"/>
<organism evidence="10 11">
    <name type="scientific">Kingdonia uniflora</name>
    <dbReference type="NCBI Taxonomy" id="39325"/>
    <lineage>
        <taxon>Eukaryota</taxon>
        <taxon>Viridiplantae</taxon>
        <taxon>Streptophyta</taxon>
        <taxon>Embryophyta</taxon>
        <taxon>Tracheophyta</taxon>
        <taxon>Spermatophyta</taxon>
        <taxon>Magnoliopsida</taxon>
        <taxon>Ranunculales</taxon>
        <taxon>Circaeasteraceae</taxon>
        <taxon>Kingdonia</taxon>
    </lineage>
</organism>
<dbReference type="Gene3D" id="2.170.270.10">
    <property type="entry name" value="SET domain"/>
    <property type="match status" value="1"/>
</dbReference>
<dbReference type="GO" id="GO:0048188">
    <property type="term" value="C:Set1C/COMPASS complex"/>
    <property type="evidence" value="ECO:0007669"/>
    <property type="project" value="TreeGrafter"/>
</dbReference>
<evidence type="ECO:0000256" key="3">
    <source>
        <dbReference type="ARBA" id="ARBA00022603"/>
    </source>
</evidence>
<evidence type="ECO:0000256" key="7">
    <source>
        <dbReference type="ARBA" id="ARBA00023242"/>
    </source>
</evidence>
<dbReference type="PANTHER" id="PTHR45814">
    <property type="entry name" value="HISTONE-LYSINE N-METHYLTRANSFERASE SETD1"/>
    <property type="match status" value="1"/>
</dbReference>
<evidence type="ECO:0000256" key="5">
    <source>
        <dbReference type="ARBA" id="ARBA00022691"/>
    </source>
</evidence>
<dbReference type="SUPFAM" id="SSF82199">
    <property type="entry name" value="SET domain"/>
    <property type="match status" value="1"/>
</dbReference>
<feature type="domain" description="SET" evidence="9">
    <location>
        <begin position="148"/>
        <end position="250"/>
    </location>
</feature>
<keyword evidence="11" id="KW-1185">Reference proteome</keyword>
<proteinExistence type="predicted"/>
<comment type="subcellular location">
    <subcellularLocation>
        <location evidence="1">Nucleus</location>
    </subcellularLocation>
</comment>
<comment type="catalytic activity">
    <reaction evidence="8">
        <text>L-lysyl(4)-[histone H3] + 3 S-adenosyl-L-methionine = N(6),N(6),N(6)-trimethyl-L-lysyl(4)-[histone H3] + 3 S-adenosyl-L-homocysteine + 3 H(+)</text>
        <dbReference type="Rhea" id="RHEA:60260"/>
        <dbReference type="Rhea" id="RHEA-COMP:15537"/>
        <dbReference type="Rhea" id="RHEA-COMP:15547"/>
        <dbReference type="ChEBI" id="CHEBI:15378"/>
        <dbReference type="ChEBI" id="CHEBI:29969"/>
        <dbReference type="ChEBI" id="CHEBI:57856"/>
        <dbReference type="ChEBI" id="CHEBI:59789"/>
        <dbReference type="ChEBI" id="CHEBI:61961"/>
        <dbReference type="EC" id="2.1.1.354"/>
    </reaction>
</comment>
<dbReference type="GO" id="GO:0140999">
    <property type="term" value="F:histone H3K4 trimethyltransferase activity"/>
    <property type="evidence" value="ECO:0007669"/>
    <property type="project" value="UniProtKB-EC"/>
</dbReference>
<dbReference type="InterPro" id="IPR001214">
    <property type="entry name" value="SET_dom"/>
</dbReference>
<accession>A0A7J7LE88</accession>